<evidence type="ECO:0008006" key="5">
    <source>
        <dbReference type="Google" id="ProtNLM"/>
    </source>
</evidence>
<feature type="compositionally biased region" description="Low complexity" evidence="2">
    <location>
        <begin position="1658"/>
        <end position="1675"/>
    </location>
</feature>
<dbReference type="RefSeq" id="WP_168056348.1">
    <property type="nucleotide sequence ID" value="NZ_JAAOZT010000009.1"/>
</dbReference>
<proteinExistence type="predicted"/>
<feature type="coiled-coil region" evidence="1">
    <location>
        <begin position="2005"/>
        <end position="2039"/>
    </location>
</feature>
<comment type="caution">
    <text evidence="3">The sequence shown here is derived from an EMBL/GenBank/DDBJ whole genome shotgun (WGS) entry which is preliminary data.</text>
</comment>
<gene>
    <name evidence="3" type="ORF">HNR39_001842</name>
</gene>
<feature type="region of interest" description="Disordered" evidence="2">
    <location>
        <begin position="815"/>
        <end position="836"/>
    </location>
</feature>
<name>A0A840RTZ5_9BURK</name>
<sequence>MQINPPSSSISITGNTSEISSSPGMIVTGNFSDSIIGASNSSIQFYPSTSAAAGSYLTAPSSLSSEVWGVSGSNQTSLASSAQAGVAEVTTRTVPMGTDYYFFGYGSDQCTLIAALKKKYPHMSGYEPFNRAITDYAQCLCDSRHSIGAAYSLAKPAMEAALGIVSPADTAHPHALLSAERRQRSSAASHQAYARIDDLAQEIKTQQGVVDAHKKTSNAIARSIKEIPKRASLPKNFINRLFMMRREQFNAWKDKEHAQKLQLKNALQQEFALSFQIHTSKKAVKNLQQSFQRALEQDFPVYAMLERAHVACEEGDFSGYHTLMDICKRDDPELYTSVIESHFALESGELINEKCRRNCASALKEINLALKKNWDRAMDSALMAISGAHLFEGYELSQYRRAYSQAESEKRNYFYQVGQYEKAVSNANRQQNIESMMYLINTAAAVHQLRSEQELYYVHFTYKHQREETITTNEDPLPTIMAAGEDGVMPDNDDEVTIERSVRKIQKEDFVVSKGFETYAEAQEYLDNRHYISEDTVAVPYQDTIMKISDTALITNVGIHRSRPDRMVQGRGWDNVIAEGPQHEGMRNILVGIRDDRMEQQSMPRLLQLRATGDTIYTDVSASRETVVCSGSAMTGVNTFAPVGRTNNEGISPPNISQQIISPTKDFESPGPHSVSLPQMSSVRANDALTRINPDVQPNSVPPRHAPSLHAPTSGSAPIVLQSPEAVSTYQQRLAQVRQNRQEFLSTVEKTRAGTDCPAVVIPVKLPAISPATNQNISSQNINPIKRSIEGHGRYRGSPAQLSQVQPDPVLQSVRPKVPRHPTPEPLPLLAQTSTSSAPIVATPEEAELAASEQRAQVREAFCAKLKAMGSKTPLLPAALRAQCSATHRMIQTLHRPDGWMSPDAAYVPDLIALLPGFLDGGRQLLIVAPSRQVVTVFDRTGQLNIGDIVVDAPRYVFVRNEDHYRPLLNHVGLVQIGAIRYVAGGTVEDSPMDGYCLTHSAVAVELGAVAAPGMPDEEIFRARLITYAQSRAQVLEGPVADSIEIGKITDRGDALLKARRLAEAFAAANPQLPPAGQHSANPYRRADALASHSPSATRTMRTATLVLRPPSISPGTSSAPIANSKINSALPGTSDVHRSPVPDLHPALPLAPTSSSAAIVQPSISPSAQVGIIPNQNRAAFLATLGKKNARTVLPEKAFEQAHPMIHRMIQTLRSPTGWMSADATYVPLLIARLPHFLDNGILIIVTPGGRVIKSYDQTGPISLSAIAEDAPRYIIQQEGSHYSAILGAVSLKPSVSAGYLIKGGTVKNILSQGYTLPDAALTARLGGNSSLLERQTFRASLIANAQDSAQEFDAAVARDILVTKTVKANELTANQRAARQSVAKRLADARFAIPQPPVSLANAGNLNAHSPPVAVSPSDADRPETNTSALQTSPAPLAAELSEAGIHQRKRKHNAPVVQSLQPNIPPEFAAWYADRPIRAFGEKWTPFIRRVKLAPEFPTTMSDDILAAAYKTSPLIVIDAALHLTASPEQRKWFANQRRKGLEERPYMHIQRLWDDRDMNDPDFSPAILAEMMGRRKQRIVYAIKRERPAFPPKAWPEGFDPKPNEEKSTAEYVAELRRDPERPADLSNYQLLQVIPEEYLANSSLPPASASVYAREPAQAPQQPQILPAQASESPQQMHVSDQVPATDVLINRDTSLDPIKVESDELDWEKLAEDMYMRQPRFHEGLHHRTYNDGPILRDARDPAKSLTQEIGIGPDESIATINVSDWGIMEELISQQPAPQRVKEEITQSLRHWLASEGHHSALIDALMVRTLEEGVVGEGVAAARTLEPFTALGFYAGVHIEDIGGMALDDARKKQGPWNDVAYTWVTGTRNGASLNAFSSANILASVNTGKYLNYEPRGENNVAMVRVGSRKNLLAYVVTKRIEKNKELLIDYGPRYNPNYLGLAGSGKRMENELRALKTWARNTSYKQQKDADILADARKAAILGSRSRGPDSRSKVAKLEKEAEETKVLAAEILNQIDTMNARIALANKEDEESLKRKQEFLKIKQEFLAGTSEEGI</sequence>
<keyword evidence="1" id="KW-0175">Coiled coil</keyword>
<dbReference type="Gene3D" id="2.170.270.10">
    <property type="entry name" value="SET domain"/>
    <property type="match status" value="1"/>
</dbReference>
<reference evidence="3 4" key="1">
    <citation type="submission" date="2020-08" db="EMBL/GenBank/DDBJ databases">
        <title>Genomic Encyclopedia of Type Strains, Phase IV (KMG-IV): sequencing the most valuable type-strain genomes for metagenomic binning, comparative biology and taxonomic classification.</title>
        <authorList>
            <person name="Goeker M."/>
        </authorList>
    </citation>
    <scope>NUCLEOTIDE SEQUENCE [LARGE SCALE GENOMIC DNA]</scope>
    <source>
        <strain evidence="3 4">DSM 23240</strain>
    </source>
</reference>
<dbReference type="EMBL" id="JACHHQ010000003">
    <property type="protein sequence ID" value="MBB5200010.1"/>
    <property type="molecule type" value="Genomic_DNA"/>
</dbReference>
<evidence type="ECO:0000313" key="4">
    <source>
        <dbReference type="Proteomes" id="UP000571084"/>
    </source>
</evidence>
<feature type="region of interest" description="Disordered" evidence="2">
    <location>
        <begin position="1404"/>
        <end position="1433"/>
    </location>
</feature>
<accession>A0A840RTZ5</accession>
<organism evidence="3 4">
    <name type="scientific">Glaciimonas immobilis</name>
    <dbReference type="NCBI Taxonomy" id="728004"/>
    <lineage>
        <taxon>Bacteria</taxon>
        <taxon>Pseudomonadati</taxon>
        <taxon>Pseudomonadota</taxon>
        <taxon>Betaproteobacteria</taxon>
        <taxon>Burkholderiales</taxon>
        <taxon>Oxalobacteraceae</taxon>
        <taxon>Glaciimonas</taxon>
    </lineage>
</organism>
<evidence type="ECO:0000256" key="1">
    <source>
        <dbReference type="SAM" id="Coils"/>
    </source>
</evidence>
<evidence type="ECO:0000256" key="2">
    <source>
        <dbReference type="SAM" id="MobiDB-lite"/>
    </source>
</evidence>
<protein>
    <recommendedName>
        <fullName evidence="5">SET domain-containing protein</fullName>
    </recommendedName>
</protein>
<dbReference type="Proteomes" id="UP000571084">
    <property type="component" value="Unassembled WGS sequence"/>
</dbReference>
<evidence type="ECO:0000313" key="3">
    <source>
        <dbReference type="EMBL" id="MBB5200010.1"/>
    </source>
</evidence>
<feature type="region of interest" description="Disordered" evidence="2">
    <location>
        <begin position="693"/>
        <end position="714"/>
    </location>
</feature>
<keyword evidence="4" id="KW-1185">Reference proteome</keyword>
<dbReference type="InterPro" id="IPR046341">
    <property type="entry name" value="SET_dom_sf"/>
</dbReference>
<feature type="region of interest" description="Disordered" evidence="2">
    <location>
        <begin position="1658"/>
        <end position="1689"/>
    </location>
</feature>